<keyword evidence="2 6" id="KW-0285">Flavoprotein</keyword>
<dbReference type="AlphaFoldDB" id="A0A6A6N5M1"/>
<comment type="subcellular location">
    <subcellularLocation>
        <location evidence="6">Membrane</location>
        <topology evidence="6">Multi-pass membrane protein</topology>
    </subcellularLocation>
</comment>
<evidence type="ECO:0000256" key="6">
    <source>
        <dbReference type="RuleBase" id="RU367121"/>
    </source>
</evidence>
<organism evidence="9 10">
    <name type="scientific">Hevea brasiliensis</name>
    <name type="common">Para rubber tree</name>
    <name type="synonym">Siphonia brasiliensis</name>
    <dbReference type="NCBI Taxonomy" id="3981"/>
    <lineage>
        <taxon>Eukaryota</taxon>
        <taxon>Viridiplantae</taxon>
        <taxon>Streptophyta</taxon>
        <taxon>Embryophyta</taxon>
        <taxon>Tracheophyta</taxon>
        <taxon>Spermatophyta</taxon>
        <taxon>Magnoliopsida</taxon>
        <taxon>eudicotyledons</taxon>
        <taxon>Gunneridae</taxon>
        <taxon>Pentapetalae</taxon>
        <taxon>rosids</taxon>
        <taxon>fabids</taxon>
        <taxon>Malpighiales</taxon>
        <taxon>Euphorbiaceae</taxon>
        <taxon>Crotonoideae</taxon>
        <taxon>Micrandreae</taxon>
        <taxon>Hevea</taxon>
    </lineage>
</organism>
<evidence type="ECO:0000256" key="2">
    <source>
        <dbReference type="ARBA" id="ARBA00022630"/>
    </source>
</evidence>
<dbReference type="PANTHER" id="PTHR10835:SF15">
    <property type="entry name" value="SQUALENE EPOXIDASE 2, MITOCHONDRIAL"/>
    <property type="match status" value="1"/>
</dbReference>
<comment type="function">
    <text evidence="6">Catalyzes the stereospecific oxidation of squalene to (S)-2,3-epoxysqualene, and is considered to be a rate-limiting enzyme in steroid biosynthesis.</text>
</comment>
<dbReference type="UniPathway" id="UPA00767">
    <property type="reaction ID" value="UER00752"/>
</dbReference>
<evidence type="ECO:0000256" key="7">
    <source>
        <dbReference type="SAM" id="MobiDB-lite"/>
    </source>
</evidence>
<feature type="region of interest" description="Disordered" evidence="7">
    <location>
        <begin position="91"/>
        <end position="137"/>
    </location>
</feature>
<comment type="catalytic activity">
    <reaction evidence="6">
        <text>squalene + reduced [NADPH--hemoprotein reductase] + O2 = (S)-2,3-epoxysqualene + oxidized [NADPH--hemoprotein reductase] + H2O + H(+)</text>
        <dbReference type="Rhea" id="RHEA:25282"/>
        <dbReference type="Rhea" id="RHEA-COMP:11964"/>
        <dbReference type="Rhea" id="RHEA-COMP:11965"/>
        <dbReference type="ChEBI" id="CHEBI:15377"/>
        <dbReference type="ChEBI" id="CHEBI:15378"/>
        <dbReference type="ChEBI" id="CHEBI:15379"/>
        <dbReference type="ChEBI" id="CHEBI:15440"/>
        <dbReference type="ChEBI" id="CHEBI:15441"/>
        <dbReference type="ChEBI" id="CHEBI:57618"/>
        <dbReference type="ChEBI" id="CHEBI:58210"/>
        <dbReference type="EC" id="1.14.14.17"/>
    </reaction>
</comment>
<proteinExistence type="inferred from homology"/>
<evidence type="ECO:0000256" key="4">
    <source>
        <dbReference type="ARBA" id="ARBA00023002"/>
    </source>
</evidence>
<evidence type="ECO:0000313" key="9">
    <source>
        <dbReference type="EMBL" id="KAF2320727.1"/>
    </source>
</evidence>
<evidence type="ECO:0000313" key="10">
    <source>
        <dbReference type="Proteomes" id="UP000467840"/>
    </source>
</evidence>
<keyword evidence="3 6" id="KW-0274">FAD</keyword>
<dbReference type="GO" id="GO:0016020">
    <property type="term" value="C:membrane"/>
    <property type="evidence" value="ECO:0007669"/>
    <property type="project" value="UniProtKB-SubCell"/>
</dbReference>
<dbReference type="GO" id="GO:0005783">
    <property type="term" value="C:endoplasmic reticulum"/>
    <property type="evidence" value="ECO:0007669"/>
    <property type="project" value="TreeGrafter"/>
</dbReference>
<comment type="caution">
    <text evidence="9">The sequence shown here is derived from an EMBL/GenBank/DDBJ whole genome shotgun (WGS) entry which is preliminary data.</text>
</comment>
<evidence type="ECO:0000256" key="3">
    <source>
        <dbReference type="ARBA" id="ARBA00022827"/>
    </source>
</evidence>
<evidence type="ECO:0000256" key="5">
    <source>
        <dbReference type="ARBA" id="ARBA00023136"/>
    </source>
</evidence>
<feature type="compositionally biased region" description="Polar residues" evidence="7">
    <location>
        <begin position="121"/>
        <end position="135"/>
    </location>
</feature>
<keyword evidence="10" id="KW-1185">Reference proteome</keyword>
<comment type="cofactor">
    <cofactor evidence="1 6">
        <name>FAD</name>
        <dbReference type="ChEBI" id="CHEBI:57692"/>
    </cofactor>
</comment>
<dbReference type="Pfam" id="PF08491">
    <property type="entry name" value="SE"/>
    <property type="match status" value="1"/>
</dbReference>
<dbReference type="EC" id="1.14.14.17" evidence="6"/>
<evidence type="ECO:0000259" key="8">
    <source>
        <dbReference type="Pfam" id="PF08491"/>
    </source>
</evidence>
<dbReference type="PANTHER" id="PTHR10835">
    <property type="entry name" value="SQUALENE MONOOXYGENASE"/>
    <property type="match status" value="1"/>
</dbReference>
<dbReference type="InterPro" id="IPR013698">
    <property type="entry name" value="Squalene_epoxidase"/>
</dbReference>
<comment type="similarity">
    <text evidence="6">Belongs to the squalene monooxygenase family.</text>
</comment>
<evidence type="ECO:0000256" key="1">
    <source>
        <dbReference type="ARBA" id="ARBA00001974"/>
    </source>
</evidence>
<name>A0A6A6N5M1_HEVBR</name>
<accession>A0A6A6N5M1</accession>
<keyword evidence="5" id="KW-0472">Membrane</keyword>
<dbReference type="InterPro" id="IPR040125">
    <property type="entry name" value="Squalene_monox"/>
</dbReference>
<protein>
    <recommendedName>
        <fullName evidence="6">Squalene monooxygenase</fullName>
        <ecNumber evidence="6">1.14.14.17</ecNumber>
    </recommendedName>
</protein>
<sequence length="252" mass="26673">MSPKVVGAYPAASPPPVPPVATVAPPIPLVATVALPVPPASAPPIAPTNAPPIPPEAPAIPFQLNTDLGAFVAQDTLRGIDPLLVTKDSGSGYGSMTPLNPQIGTAPVRGKPTAETRPSESKTTGATSSTQSKPITQLEKEIEGGKFRIKIYGKVDIEPVASTINTLASDLYKVFSASLDPSMQEMRESCFDYLTLDGRFLHGPIALLSGLKPHPLSLVLHFFVVAVYRVGRLLLPFPSPKCRILHLDENCM</sequence>
<dbReference type="Proteomes" id="UP000467840">
    <property type="component" value="Chromosome 10"/>
</dbReference>
<dbReference type="GO" id="GO:0004506">
    <property type="term" value="F:squalene monooxygenase activity"/>
    <property type="evidence" value="ECO:0007669"/>
    <property type="project" value="UniProtKB-UniRule"/>
</dbReference>
<gene>
    <name evidence="9" type="ORF">GH714_030361</name>
</gene>
<keyword evidence="4 6" id="KW-0560">Oxidoreductase</keyword>
<dbReference type="GO" id="GO:0016126">
    <property type="term" value="P:sterol biosynthetic process"/>
    <property type="evidence" value="ECO:0007669"/>
    <property type="project" value="UniProtKB-UniRule"/>
</dbReference>
<dbReference type="EMBL" id="JAAGAX010000003">
    <property type="protein sequence ID" value="KAF2320727.1"/>
    <property type="molecule type" value="Genomic_DNA"/>
</dbReference>
<reference evidence="9 10" key="1">
    <citation type="journal article" date="2020" name="Mol. Plant">
        <title>The Chromosome-Based Rubber Tree Genome Provides New Insights into Spurge Genome Evolution and Rubber Biosynthesis.</title>
        <authorList>
            <person name="Liu J."/>
            <person name="Shi C."/>
            <person name="Shi C.C."/>
            <person name="Li W."/>
            <person name="Zhang Q.J."/>
            <person name="Zhang Y."/>
            <person name="Li K."/>
            <person name="Lu H.F."/>
            <person name="Shi C."/>
            <person name="Zhu S.T."/>
            <person name="Xiao Z.Y."/>
            <person name="Nan H."/>
            <person name="Yue Y."/>
            <person name="Zhu X.G."/>
            <person name="Wu Y."/>
            <person name="Hong X.N."/>
            <person name="Fan G.Y."/>
            <person name="Tong Y."/>
            <person name="Zhang D."/>
            <person name="Mao C.L."/>
            <person name="Liu Y.L."/>
            <person name="Hao S.J."/>
            <person name="Liu W.Q."/>
            <person name="Lv M.Q."/>
            <person name="Zhang H.B."/>
            <person name="Liu Y."/>
            <person name="Hu-Tang G.R."/>
            <person name="Wang J.P."/>
            <person name="Wang J.H."/>
            <person name="Sun Y.H."/>
            <person name="Ni S.B."/>
            <person name="Chen W.B."/>
            <person name="Zhang X.C."/>
            <person name="Jiao Y.N."/>
            <person name="Eichler E.E."/>
            <person name="Li G.H."/>
            <person name="Liu X."/>
            <person name="Gao L.Z."/>
        </authorList>
    </citation>
    <scope>NUCLEOTIDE SEQUENCE [LARGE SCALE GENOMIC DNA]</scope>
    <source>
        <strain evidence="10">cv. GT1</strain>
        <tissue evidence="9">Leaf</tissue>
    </source>
</reference>
<feature type="domain" description="Squalene epoxidase" evidence="8">
    <location>
        <begin position="159"/>
        <end position="238"/>
    </location>
</feature>
<dbReference type="GO" id="GO:0050660">
    <property type="term" value="F:flavin adenine dinucleotide binding"/>
    <property type="evidence" value="ECO:0007669"/>
    <property type="project" value="UniProtKB-UniRule"/>
</dbReference>